<evidence type="ECO:0000313" key="3">
    <source>
        <dbReference type="Proteomes" id="UP000075377"/>
    </source>
</evidence>
<reference evidence="2 3" key="1">
    <citation type="submission" date="2015-06" db="EMBL/GenBank/DDBJ databases">
        <title>Improved classification and identification of acetic acid bacteria using matrix-assisted laser desorption/ionization time-of-flight mass spectrometry; Gluconobacter nephelii and Gluconobacter uchimurae are later heterotypic synonyms of Gluconobacter japonicus and Gluconobacter oxydans, respectively.</title>
        <authorList>
            <person name="Li L."/>
            <person name="Cleenwerck I."/>
            <person name="De Vuyst L."/>
            <person name="Vandamme P."/>
        </authorList>
    </citation>
    <scope>NUCLEOTIDE SEQUENCE [LARGE SCALE GENOMIC DNA]</scope>
    <source>
        <strain evidence="2 3">LMG 1699</strain>
    </source>
</reference>
<sequence>MTIGIGLVIPCLLILGLVLTVRELVFYCDTTKKKVGLFFLALLYLWGIFSAGIADMMLYHLGEMILGPRTQ</sequence>
<dbReference type="PATRIC" id="fig|178901.14.peg.1086"/>
<gene>
    <name evidence="2" type="ORF">AD951_08240</name>
</gene>
<name>A0A149UMB6_9PROT</name>
<evidence type="ECO:0000313" key="2">
    <source>
        <dbReference type="EMBL" id="KXV69087.1"/>
    </source>
</evidence>
<dbReference type="EMBL" id="LHZX01000295">
    <property type="protein sequence ID" value="KXV69087.1"/>
    <property type="molecule type" value="Genomic_DNA"/>
</dbReference>
<comment type="caution">
    <text evidence="2">The sequence shown here is derived from an EMBL/GenBank/DDBJ whole genome shotgun (WGS) entry which is preliminary data.</text>
</comment>
<keyword evidence="1" id="KW-0812">Transmembrane</keyword>
<proteinExistence type="predicted"/>
<keyword evidence="1" id="KW-0472">Membrane</keyword>
<keyword evidence="1" id="KW-1133">Transmembrane helix</keyword>
<dbReference type="AlphaFoldDB" id="A0A149UMB6"/>
<feature type="transmembrane region" description="Helical" evidence="1">
    <location>
        <begin position="36"/>
        <end position="59"/>
    </location>
</feature>
<evidence type="ECO:0000256" key="1">
    <source>
        <dbReference type="SAM" id="Phobius"/>
    </source>
</evidence>
<accession>A0A149UMB6</accession>
<organism evidence="2 3">
    <name type="scientific">Acetobacter malorum</name>
    <dbReference type="NCBI Taxonomy" id="178901"/>
    <lineage>
        <taxon>Bacteria</taxon>
        <taxon>Pseudomonadati</taxon>
        <taxon>Pseudomonadota</taxon>
        <taxon>Alphaproteobacteria</taxon>
        <taxon>Acetobacterales</taxon>
        <taxon>Acetobacteraceae</taxon>
        <taxon>Acetobacter</taxon>
    </lineage>
</organism>
<dbReference type="Proteomes" id="UP000075377">
    <property type="component" value="Unassembled WGS sequence"/>
</dbReference>
<protein>
    <submittedName>
        <fullName evidence="2">Uncharacterized protein</fullName>
    </submittedName>
</protein>